<sequence length="342" mass="38755">MWQSNNDVEGGGVMTVVFARRVHYTLAAVPPCLIRDRQHFWILSLGPHSFRVGESKSGSCILAETCSCMDLHILGWGFICGCWWLIYLRDVRAIGNYAWGAAERIPKLRPTVIPPVDVAKPIGVRWTSQHHALPVVDNVGVIRKTLDCLRRSDLPDESRHGMDIWESICPLVSNLIIEWHQPDKVMRQFGFQQPIPHPPCTPPQVHHLTLRGPQEGLLSSQSDYMRWFVRYGMPRIDPASSPHHDMIVYYTSDDIARGLALRQFNIYDAADRYVESSASAPHPGQVVDILSLPMPRSSREARGPRTRRRVEPVQHVVPPIPERISRHYYGPGNDTGVYPSQS</sequence>
<feature type="domain" description="Aminotransferase-like plant mobile" evidence="2">
    <location>
        <begin position="103"/>
        <end position="198"/>
    </location>
</feature>
<evidence type="ECO:0000259" key="2">
    <source>
        <dbReference type="Pfam" id="PF10536"/>
    </source>
</evidence>
<feature type="region of interest" description="Disordered" evidence="1">
    <location>
        <begin position="293"/>
        <end position="342"/>
    </location>
</feature>
<proteinExistence type="predicted"/>
<protein>
    <recommendedName>
        <fullName evidence="2">Aminotransferase-like plant mobile domain-containing protein</fullName>
    </recommendedName>
</protein>
<accession>A0ABD1MEQ8</accession>
<evidence type="ECO:0000313" key="4">
    <source>
        <dbReference type="Proteomes" id="UP001603857"/>
    </source>
</evidence>
<evidence type="ECO:0000313" key="3">
    <source>
        <dbReference type="EMBL" id="KAL2334266.1"/>
    </source>
</evidence>
<dbReference type="InterPro" id="IPR019557">
    <property type="entry name" value="AminoTfrase-like_pln_mobile"/>
</dbReference>
<organism evidence="3 4">
    <name type="scientific">Flemingia macrophylla</name>
    <dbReference type="NCBI Taxonomy" id="520843"/>
    <lineage>
        <taxon>Eukaryota</taxon>
        <taxon>Viridiplantae</taxon>
        <taxon>Streptophyta</taxon>
        <taxon>Embryophyta</taxon>
        <taxon>Tracheophyta</taxon>
        <taxon>Spermatophyta</taxon>
        <taxon>Magnoliopsida</taxon>
        <taxon>eudicotyledons</taxon>
        <taxon>Gunneridae</taxon>
        <taxon>Pentapetalae</taxon>
        <taxon>rosids</taxon>
        <taxon>fabids</taxon>
        <taxon>Fabales</taxon>
        <taxon>Fabaceae</taxon>
        <taxon>Papilionoideae</taxon>
        <taxon>50 kb inversion clade</taxon>
        <taxon>NPAAA clade</taxon>
        <taxon>indigoferoid/millettioid clade</taxon>
        <taxon>Phaseoleae</taxon>
        <taxon>Flemingia</taxon>
    </lineage>
</organism>
<name>A0ABD1MEQ8_9FABA</name>
<dbReference type="PANTHER" id="PTHR46033">
    <property type="entry name" value="PROTEIN MAIN-LIKE 2"/>
    <property type="match status" value="1"/>
</dbReference>
<comment type="caution">
    <text evidence="3">The sequence shown here is derived from an EMBL/GenBank/DDBJ whole genome shotgun (WGS) entry which is preliminary data.</text>
</comment>
<gene>
    <name evidence="3" type="ORF">Fmac_015479</name>
</gene>
<dbReference type="PANTHER" id="PTHR46033:SF8">
    <property type="entry name" value="PROTEIN MAINTENANCE OF MERISTEMS-LIKE"/>
    <property type="match status" value="1"/>
</dbReference>
<evidence type="ECO:0000256" key="1">
    <source>
        <dbReference type="SAM" id="MobiDB-lite"/>
    </source>
</evidence>
<dbReference type="Proteomes" id="UP001603857">
    <property type="component" value="Unassembled WGS sequence"/>
</dbReference>
<dbReference type="EMBL" id="JBGMDY010000005">
    <property type="protein sequence ID" value="KAL2334266.1"/>
    <property type="molecule type" value="Genomic_DNA"/>
</dbReference>
<keyword evidence="4" id="KW-1185">Reference proteome</keyword>
<dbReference type="Pfam" id="PF10536">
    <property type="entry name" value="PMD"/>
    <property type="match status" value="1"/>
</dbReference>
<dbReference type="InterPro" id="IPR044824">
    <property type="entry name" value="MAIN-like"/>
</dbReference>
<reference evidence="3 4" key="1">
    <citation type="submission" date="2024-08" db="EMBL/GenBank/DDBJ databases">
        <title>Insights into the chromosomal genome structure of Flemingia macrophylla.</title>
        <authorList>
            <person name="Ding Y."/>
            <person name="Zhao Y."/>
            <person name="Bi W."/>
            <person name="Wu M."/>
            <person name="Zhao G."/>
            <person name="Gong Y."/>
            <person name="Li W."/>
            <person name="Zhang P."/>
        </authorList>
    </citation>
    <scope>NUCLEOTIDE SEQUENCE [LARGE SCALE GENOMIC DNA]</scope>
    <source>
        <strain evidence="3">DYQJB</strain>
        <tissue evidence="3">Leaf</tissue>
    </source>
</reference>
<dbReference type="AlphaFoldDB" id="A0ABD1MEQ8"/>